<keyword evidence="2" id="KW-1185">Reference proteome</keyword>
<proteinExistence type="predicted"/>
<dbReference type="AlphaFoldDB" id="A0A1V8TIQ7"/>
<evidence type="ECO:0000313" key="1">
    <source>
        <dbReference type="EMBL" id="OQO11131.1"/>
    </source>
</evidence>
<dbReference type="Proteomes" id="UP000192596">
    <property type="component" value="Unassembled WGS sequence"/>
</dbReference>
<protein>
    <submittedName>
        <fullName evidence="1">Uncharacterized protein</fullName>
    </submittedName>
</protein>
<name>A0A1V8TIQ7_9PEZI</name>
<sequence>MPSALLITQVFRAIKRLPRALRISLDLTASRLGQTTVHRDVYVNLATTGMPLIKVASNLASLCGLEDFKGSEYEDDMVICCKSLEELNIDFTTDVKEGVEPMHFLADVALVCRMIYAAENLQTLKIRMSLVEGMISLKHSRQFVRCLLSTEPGPGLRIIEPSGISLKIETLIEAFKRRSSTITSLVLVDIDLISPEGVG</sequence>
<accession>A0A1V8TIQ7</accession>
<dbReference type="EMBL" id="NAJO01000007">
    <property type="protein sequence ID" value="OQO11131.1"/>
    <property type="molecule type" value="Genomic_DNA"/>
</dbReference>
<organism evidence="1 2">
    <name type="scientific">Cryoendolithus antarcticus</name>
    <dbReference type="NCBI Taxonomy" id="1507870"/>
    <lineage>
        <taxon>Eukaryota</taxon>
        <taxon>Fungi</taxon>
        <taxon>Dikarya</taxon>
        <taxon>Ascomycota</taxon>
        <taxon>Pezizomycotina</taxon>
        <taxon>Dothideomycetes</taxon>
        <taxon>Dothideomycetidae</taxon>
        <taxon>Cladosporiales</taxon>
        <taxon>Cladosporiaceae</taxon>
        <taxon>Cryoendolithus</taxon>
    </lineage>
</organism>
<dbReference type="InParanoid" id="A0A1V8TIQ7"/>
<evidence type="ECO:0000313" key="2">
    <source>
        <dbReference type="Proteomes" id="UP000192596"/>
    </source>
</evidence>
<comment type="caution">
    <text evidence="1">The sequence shown here is derived from an EMBL/GenBank/DDBJ whole genome shotgun (WGS) entry which is preliminary data.</text>
</comment>
<gene>
    <name evidence="1" type="ORF">B0A48_05386</name>
</gene>
<reference evidence="2" key="1">
    <citation type="submission" date="2017-03" db="EMBL/GenBank/DDBJ databases">
        <title>Genomes of endolithic fungi from Antarctica.</title>
        <authorList>
            <person name="Coleine C."/>
            <person name="Masonjones S."/>
            <person name="Stajich J.E."/>
        </authorList>
    </citation>
    <scope>NUCLEOTIDE SEQUENCE [LARGE SCALE GENOMIC DNA]</scope>
    <source>
        <strain evidence="2">CCFEE 5527</strain>
    </source>
</reference>